<name>A0A9N9YIF9_9HYPO</name>
<protein>
    <recommendedName>
        <fullName evidence="6">Xylanolytic transcriptional activator regulatory domain-containing protein</fullName>
    </recommendedName>
</protein>
<dbReference type="Pfam" id="PF00561">
    <property type="entry name" value="Abhydrolase_1"/>
    <property type="match status" value="1"/>
</dbReference>
<evidence type="ECO:0000256" key="1">
    <source>
        <dbReference type="ARBA" id="ARBA00023015"/>
    </source>
</evidence>
<dbReference type="GO" id="GO:0006351">
    <property type="term" value="P:DNA-templated transcription"/>
    <property type="evidence" value="ECO:0007669"/>
    <property type="project" value="InterPro"/>
</dbReference>
<evidence type="ECO:0000256" key="4">
    <source>
        <dbReference type="ARBA" id="ARBA00023242"/>
    </source>
</evidence>
<proteinExistence type="predicted"/>
<keyword evidence="1" id="KW-0805">Transcription regulation</keyword>
<evidence type="ECO:0000313" key="7">
    <source>
        <dbReference type="EMBL" id="CAH0024968.1"/>
    </source>
</evidence>
<dbReference type="InterPro" id="IPR007219">
    <property type="entry name" value="XnlR_reg_dom"/>
</dbReference>
<reference evidence="7" key="1">
    <citation type="submission" date="2021-10" db="EMBL/GenBank/DDBJ databases">
        <authorList>
            <person name="Piombo E."/>
        </authorList>
    </citation>
    <scope>NUCLEOTIDE SEQUENCE</scope>
</reference>
<dbReference type="Proteomes" id="UP000696573">
    <property type="component" value="Unassembled WGS sequence"/>
</dbReference>
<gene>
    <name evidence="7" type="ORF">CRHIZ90672A_00005113</name>
</gene>
<keyword evidence="8" id="KW-1185">Reference proteome</keyword>
<evidence type="ECO:0000259" key="6">
    <source>
        <dbReference type="SMART" id="SM00906"/>
    </source>
</evidence>
<feature type="region of interest" description="Disordered" evidence="5">
    <location>
        <begin position="373"/>
        <end position="414"/>
    </location>
</feature>
<dbReference type="Gene3D" id="3.40.50.1820">
    <property type="entry name" value="alpha/beta hydrolase"/>
    <property type="match status" value="1"/>
</dbReference>
<evidence type="ECO:0000256" key="2">
    <source>
        <dbReference type="ARBA" id="ARBA00023125"/>
    </source>
</evidence>
<comment type="caution">
    <text evidence="7">The sequence shown here is derived from an EMBL/GenBank/DDBJ whole genome shotgun (WGS) entry which is preliminary data.</text>
</comment>
<feature type="region of interest" description="Disordered" evidence="5">
    <location>
        <begin position="980"/>
        <end position="1003"/>
    </location>
</feature>
<keyword evidence="2" id="KW-0238">DNA-binding</keyword>
<keyword evidence="4" id="KW-0539">Nucleus</keyword>
<feature type="compositionally biased region" description="Polar residues" evidence="5">
    <location>
        <begin position="373"/>
        <end position="391"/>
    </location>
</feature>
<dbReference type="GO" id="GO:0000981">
    <property type="term" value="F:DNA-binding transcription factor activity, RNA polymerase II-specific"/>
    <property type="evidence" value="ECO:0007669"/>
    <property type="project" value="InterPro"/>
</dbReference>
<dbReference type="InterPro" id="IPR036864">
    <property type="entry name" value="Zn2-C6_fun-type_DNA-bd_sf"/>
</dbReference>
<dbReference type="CDD" id="cd12148">
    <property type="entry name" value="fungal_TF_MHR"/>
    <property type="match status" value="1"/>
</dbReference>
<evidence type="ECO:0000313" key="8">
    <source>
        <dbReference type="Proteomes" id="UP000696573"/>
    </source>
</evidence>
<dbReference type="Gene3D" id="4.10.240.10">
    <property type="entry name" value="Zn(2)-C6 fungal-type DNA-binding domain"/>
    <property type="match status" value="1"/>
</dbReference>
<dbReference type="PANTHER" id="PTHR47424:SF3">
    <property type="entry name" value="REGULATORY PROTEIN GAL4"/>
    <property type="match status" value="1"/>
</dbReference>
<evidence type="ECO:0000256" key="3">
    <source>
        <dbReference type="ARBA" id="ARBA00023163"/>
    </source>
</evidence>
<sequence length="1040" mass="115882">MIEPTKTLLVPHLGGIHVGHRLSAPILDPAKPTLVLFNPFTTTADYYLSQFEDKALTDALNLVAIEPLGHGITQLKKTESFTYWDSAIMSLQLLDALGIDKVFASGTSQGGWIATRMALLAPDRVKGIIPIGSSMDAESPRSRELGCWDGPEACSGLVGIAGDAAPAHDFEPGDGYCDFLMKIGYGAAVTPEIRDFWASSLKKNYSGDEGKKRICMAAVSLAERDGLRGRLPYIRCPVLWFQGTDDVVFSVRQAEEDMRLFTNSAHAKLVTCRIPVRLRGLCQLRPKLTRKKAGDHPQEPVRVKVVAQTRDAELLWLAVTAGIGKRGRPKCSLCSELGCECLYEQAGVATSLTVGRSYLERLENRLKDIESTLQEVQRSQKSVSGDASSSTAEDRVRDGNVCGQDEEEEDEGTMNQAASDHLIYPNNGGIGEIDNAEDSIDGMGAIKFTDEEDWGYFGPSSNIAFLRHISLGMARIGNWREAFPSPSNQAREVSGGMSVSRPHQAADDEAAERRQYRARAGVNIYALPSEARTWSLIREYFQKTGQLLPFVHEEWFCATYFEMKRNNFTMARRTWLGLLNIIMAMAATLFVESNVSAEERIEESDVYYQRANGLCDKESRRNISVELVQYLLILGQYLQGTQKSVQAWTVHGLAITTAFQLGLHSPKTNNRFPPLESEIRKRVWFGCILLDRMTFGRPSMIPEGYLRLELPAPTLQVMGQTPQPTPAPQMDAMFFTATITLYNIMYKIIDSCYGQNLGLEEFRTDSDLVTLTLKGEEQLDEWQSSLGPLQMSVYNTPLGPHDLENMDEDNRLMERFIIVLSVRYHNLQILLHRPLLEKFLDDCGRVSASNNSKSSVDRSMVQQLGISSIETCITSAMIVISMVRTVVMSSGWRRDLLGAWNYSLFYTFNAGLVIFAATHVAHDDCKSDTERFSRWKFVEKALPYFNMAIEALQNLDRGNRVVERCVSYLSQLSLAPLGSASSGPSHDYSHETTHPGEANGSVGHGAPAVRVSNGFMALRQLPMEIDLSEFMLDTDFDFFQ</sequence>
<feature type="region of interest" description="Disordered" evidence="5">
    <location>
        <begin position="487"/>
        <end position="506"/>
    </location>
</feature>
<dbReference type="InterPro" id="IPR051127">
    <property type="entry name" value="Fungal_SecMet_Regulators"/>
</dbReference>
<dbReference type="SUPFAM" id="SSF53474">
    <property type="entry name" value="alpha/beta-Hydrolases"/>
    <property type="match status" value="1"/>
</dbReference>
<dbReference type="GO" id="GO:0000435">
    <property type="term" value="P:positive regulation of transcription from RNA polymerase II promoter by galactose"/>
    <property type="evidence" value="ECO:0007669"/>
    <property type="project" value="TreeGrafter"/>
</dbReference>
<accession>A0A9N9YIF9</accession>
<dbReference type="Pfam" id="PF04082">
    <property type="entry name" value="Fungal_trans"/>
    <property type="match status" value="1"/>
</dbReference>
<evidence type="ECO:0000256" key="5">
    <source>
        <dbReference type="SAM" id="MobiDB-lite"/>
    </source>
</evidence>
<feature type="domain" description="Xylanolytic transcriptional activator regulatory" evidence="6">
    <location>
        <begin position="647"/>
        <end position="717"/>
    </location>
</feature>
<keyword evidence="3" id="KW-0804">Transcription</keyword>
<dbReference type="GO" id="GO:0000978">
    <property type="term" value="F:RNA polymerase II cis-regulatory region sequence-specific DNA binding"/>
    <property type="evidence" value="ECO:0007669"/>
    <property type="project" value="TreeGrafter"/>
</dbReference>
<dbReference type="GO" id="GO:0008270">
    <property type="term" value="F:zinc ion binding"/>
    <property type="evidence" value="ECO:0007669"/>
    <property type="project" value="InterPro"/>
</dbReference>
<dbReference type="AlphaFoldDB" id="A0A9N9YIF9"/>
<dbReference type="InterPro" id="IPR000073">
    <property type="entry name" value="AB_hydrolase_1"/>
</dbReference>
<organism evidence="7 8">
    <name type="scientific">Clonostachys rhizophaga</name>
    <dbReference type="NCBI Taxonomy" id="160324"/>
    <lineage>
        <taxon>Eukaryota</taxon>
        <taxon>Fungi</taxon>
        <taxon>Dikarya</taxon>
        <taxon>Ascomycota</taxon>
        <taxon>Pezizomycotina</taxon>
        <taxon>Sordariomycetes</taxon>
        <taxon>Hypocreomycetidae</taxon>
        <taxon>Hypocreales</taxon>
        <taxon>Bionectriaceae</taxon>
        <taxon>Clonostachys</taxon>
    </lineage>
</organism>
<dbReference type="InterPro" id="IPR029058">
    <property type="entry name" value="AB_hydrolase_fold"/>
</dbReference>
<dbReference type="PANTHER" id="PTHR47424">
    <property type="entry name" value="REGULATORY PROTEIN GAL4"/>
    <property type="match status" value="1"/>
</dbReference>
<dbReference type="GO" id="GO:0005634">
    <property type="term" value="C:nucleus"/>
    <property type="evidence" value="ECO:0007669"/>
    <property type="project" value="TreeGrafter"/>
</dbReference>
<dbReference type="SMART" id="SM00906">
    <property type="entry name" value="Fungal_trans"/>
    <property type="match status" value="1"/>
</dbReference>
<dbReference type="EMBL" id="CABFNQ020000702">
    <property type="protein sequence ID" value="CAH0024968.1"/>
    <property type="molecule type" value="Genomic_DNA"/>
</dbReference>
<dbReference type="OrthoDB" id="3364175at2759"/>